<dbReference type="InterPro" id="IPR013658">
    <property type="entry name" value="SGL"/>
</dbReference>
<reference evidence="6" key="1">
    <citation type="submission" date="2016-10" db="EMBL/GenBank/DDBJ databases">
        <authorList>
            <person name="Varghese N."/>
            <person name="Submissions S."/>
        </authorList>
    </citation>
    <scope>NUCLEOTIDE SEQUENCE [LARGE SCALE GENOMIC DNA]</scope>
    <source>
        <strain evidence="6">DSM 26348</strain>
    </source>
</reference>
<organism evidence="5 6">
    <name type="scientific">Planctomicrobium piriforme</name>
    <dbReference type="NCBI Taxonomy" id="1576369"/>
    <lineage>
        <taxon>Bacteria</taxon>
        <taxon>Pseudomonadati</taxon>
        <taxon>Planctomycetota</taxon>
        <taxon>Planctomycetia</taxon>
        <taxon>Planctomycetales</taxon>
        <taxon>Planctomycetaceae</taxon>
        <taxon>Planctomicrobium</taxon>
    </lineage>
</organism>
<evidence type="ECO:0000259" key="4">
    <source>
        <dbReference type="Pfam" id="PF08450"/>
    </source>
</evidence>
<feature type="active site" description="Proton donor/acceptor" evidence="1">
    <location>
        <position position="491"/>
    </location>
</feature>
<dbReference type="PRINTS" id="PR01790">
    <property type="entry name" value="SMP30FAMILY"/>
</dbReference>
<dbReference type="InterPro" id="IPR029058">
    <property type="entry name" value="AB_hydrolase_fold"/>
</dbReference>
<dbReference type="InterPro" id="IPR011042">
    <property type="entry name" value="6-blade_b-propeller_TolB-like"/>
</dbReference>
<dbReference type="Proteomes" id="UP000199518">
    <property type="component" value="Unassembled WGS sequence"/>
</dbReference>
<accession>A0A1I3SQ91</accession>
<sequence>MKRWMCQAVGLLLLLSSSTMWGQDVVLTEDSKPQPGVPEGQVLGPFQWKSKIFPGTVRNYWLYVPQQYNADKPACVFVVQDGVGLAKGWKLPTVLDNLIHKKEIPIQIGIFVEPGVLPAANEKAQPRFNRSFEYDSIGDRYAQFLIEEILPEVKQKYNLSDDPNDRAIAGSSSGAICAFNVAWERPDQFRRVVSTIGTYVGLRGADVFPTLIRKCEPKPIRVFLEDGTGDLNIYAGDWFTANLDMLSALKYSNYDVQNAWGDGGHNAKHGSQIMPDALRFIWHDYPQPVAKPAPQKARIDIVIEGEDWQEVSSGHKFTEGPAVNEQGEVFFSDVPNGKVHKIALDGKVTLFAENCPGINGLMFGPDGKLYGCENGSKQIVRFSPDGKKETVVDGVTCNDLVLLANGNGYFTDPTNKQVWFFTPAGEKKVVDTGIERPNGIIVSPDQTLLTVADSVGRMTYSFQIQPDGSLAAKQTYGWLHVPDDAVRSGADGMTVDTLGNLYVCTRMGIQVLDQPGRVNLILDRPQPGSVSNVVFGGPNLDTLYATAKDKVFKRKVKTKGLFPFKEPIMPPKPGL</sequence>
<dbReference type="Gene3D" id="2.120.10.30">
    <property type="entry name" value="TolB, C-terminal domain"/>
    <property type="match status" value="1"/>
</dbReference>
<feature type="signal peptide" evidence="3">
    <location>
        <begin position="1"/>
        <end position="22"/>
    </location>
</feature>
<comment type="cofactor">
    <cofactor evidence="2">
        <name>Zn(2+)</name>
        <dbReference type="ChEBI" id="CHEBI:29105"/>
    </cofactor>
    <text evidence="2">Binds 1 divalent metal cation per subunit.</text>
</comment>
<keyword evidence="3" id="KW-0732">Signal</keyword>
<dbReference type="InterPro" id="IPR000801">
    <property type="entry name" value="Esterase-like"/>
</dbReference>
<dbReference type="Gene3D" id="3.40.50.1820">
    <property type="entry name" value="alpha/beta hydrolase"/>
    <property type="match status" value="1"/>
</dbReference>
<evidence type="ECO:0000313" key="5">
    <source>
        <dbReference type="EMBL" id="SFJ60875.1"/>
    </source>
</evidence>
<dbReference type="SUPFAM" id="SSF63829">
    <property type="entry name" value="Calcium-dependent phosphotriesterase"/>
    <property type="match status" value="1"/>
</dbReference>
<evidence type="ECO:0000256" key="1">
    <source>
        <dbReference type="PIRSR" id="PIRSR605511-1"/>
    </source>
</evidence>
<feature type="binding site" evidence="2">
    <location>
        <position position="438"/>
    </location>
    <ligand>
        <name>a divalent metal cation</name>
        <dbReference type="ChEBI" id="CHEBI:60240"/>
    </ligand>
</feature>
<protein>
    <submittedName>
        <fullName evidence="5">Sugar lactone lactonase YvrE</fullName>
    </submittedName>
</protein>
<dbReference type="Pfam" id="PF08450">
    <property type="entry name" value="SGL"/>
    <property type="match status" value="1"/>
</dbReference>
<feature type="domain" description="SMP-30/Gluconolactonase/LRE-like region" evidence="4">
    <location>
        <begin position="317"/>
        <end position="547"/>
    </location>
</feature>
<keyword evidence="2" id="KW-0479">Metal-binding</keyword>
<feature type="chain" id="PRO_5011487371" evidence="3">
    <location>
        <begin position="23"/>
        <end position="575"/>
    </location>
</feature>
<evidence type="ECO:0000313" key="6">
    <source>
        <dbReference type="Proteomes" id="UP000199518"/>
    </source>
</evidence>
<dbReference type="InterPro" id="IPR050583">
    <property type="entry name" value="Mycobacterial_A85_antigen"/>
</dbReference>
<dbReference type="PANTHER" id="PTHR48098:SF3">
    <property type="entry name" value="IRON(III) ENTEROBACTIN ESTERASE"/>
    <property type="match status" value="1"/>
</dbReference>
<keyword evidence="6" id="KW-1185">Reference proteome</keyword>
<proteinExistence type="predicted"/>
<dbReference type="AlphaFoldDB" id="A0A1I3SQ91"/>
<evidence type="ECO:0000256" key="2">
    <source>
        <dbReference type="PIRSR" id="PIRSR605511-2"/>
    </source>
</evidence>
<gene>
    <name evidence="5" type="ORF">SAMN05421753_12538</name>
</gene>
<dbReference type="RefSeq" id="WP_217647193.1">
    <property type="nucleotide sequence ID" value="NZ_FOQD01000025.1"/>
</dbReference>
<dbReference type="InterPro" id="IPR005511">
    <property type="entry name" value="SMP-30"/>
</dbReference>
<dbReference type="SUPFAM" id="SSF53474">
    <property type="entry name" value="alpha/beta-Hydrolases"/>
    <property type="match status" value="1"/>
</dbReference>
<dbReference type="PANTHER" id="PTHR48098">
    <property type="entry name" value="ENTEROCHELIN ESTERASE-RELATED"/>
    <property type="match status" value="1"/>
</dbReference>
<dbReference type="Pfam" id="PF00756">
    <property type="entry name" value="Esterase"/>
    <property type="match status" value="1"/>
</dbReference>
<evidence type="ECO:0000256" key="3">
    <source>
        <dbReference type="SAM" id="SignalP"/>
    </source>
</evidence>
<dbReference type="GO" id="GO:0046872">
    <property type="term" value="F:metal ion binding"/>
    <property type="evidence" value="ECO:0007669"/>
    <property type="project" value="UniProtKB-KW"/>
</dbReference>
<keyword evidence="2" id="KW-0862">Zinc</keyword>
<name>A0A1I3SQ91_9PLAN</name>
<dbReference type="STRING" id="1576369.SAMN05421753_12538"/>
<feature type="binding site" evidence="2">
    <location>
        <position position="491"/>
    </location>
    <ligand>
        <name>a divalent metal cation</name>
        <dbReference type="ChEBI" id="CHEBI:60240"/>
    </ligand>
</feature>
<dbReference type="EMBL" id="FOQD01000025">
    <property type="protein sequence ID" value="SFJ60875.1"/>
    <property type="molecule type" value="Genomic_DNA"/>
</dbReference>